<evidence type="ECO:0000256" key="3">
    <source>
        <dbReference type="PROSITE-ProRule" id="PRU10038"/>
    </source>
</evidence>
<dbReference type="EMBL" id="JADBEM010000001">
    <property type="protein sequence ID" value="MBE1603850.1"/>
    <property type="molecule type" value="Genomic_DNA"/>
</dbReference>
<dbReference type="Proteomes" id="UP000638648">
    <property type="component" value="Unassembled WGS sequence"/>
</dbReference>
<reference evidence="5" key="1">
    <citation type="submission" date="2020-10" db="EMBL/GenBank/DDBJ databases">
        <title>Sequencing the genomes of 1000 actinobacteria strains.</title>
        <authorList>
            <person name="Klenk H.-P."/>
        </authorList>
    </citation>
    <scope>NUCLEOTIDE SEQUENCE</scope>
    <source>
        <strain evidence="5">DSM 45354</strain>
    </source>
</reference>
<dbReference type="AlphaFoldDB" id="A0A927MV31"/>
<dbReference type="PANTHER" id="PTHR48081:SF30">
    <property type="entry name" value="ACETYL-HYDROLASE LIPR-RELATED"/>
    <property type="match status" value="1"/>
</dbReference>
<organism evidence="5 6">
    <name type="scientific">Actinopolymorpha pittospori</name>
    <dbReference type="NCBI Taxonomy" id="648752"/>
    <lineage>
        <taxon>Bacteria</taxon>
        <taxon>Bacillati</taxon>
        <taxon>Actinomycetota</taxon>
        <taxon>Actinomycetes</taxon>
        <taxon>Propionibacteriales</taxon>
        <taxon>Actinopolymorphaceae</taxon>
        <taxon>Actinopolymorpha</taxon>
    </lineage>
</organism>
<comment type="similarity">
    <text evidence="1">Belongs to the 'GDXG' lipolytic enzyme family.</text>
</comment>
<dbReference type="RefSeq" id="WP_202896088.1">
    <property type="nucleotide sequence ID" value="NZ_BAABJL010000073.1"/>
</dbReference>
<keyword evidence="6" id="KW-1185">Reference proteome</keyword>
<evidence type="ECO:0000256" key="1">
    <source>
        <dbReference type="ARBA" id="ARBA00010515"/>
    </source>
</evidence>
<dbReference type="GO" id="GO:0004806">
    <property type="term" value="F:triacylglycerol lipase activity"/>
    <property type="evidence" value="ECO:0007669"/>
    <property type="project" value="TreeGrafter"/>
</dbReference>
<dbReference type="InterPro" id="IPR013094">
    <property type="entry name" value="AB_hydrolase_3"/>
</dbReference>
<feature type="domain" description="Alpha/beta hydrolase fold-3" evidence="4">
    <location>
        <begin position="79"/>
        <end position="280"/>
    </location>
</feature>
<evidence type="ECO:0000313" key="6">
    <source>
        <dbReference type="Proteomes" id="UP000638648"/>
    </source>
</evidence>
<dbReference type="Pfam" id="PF07859">
    <property type="entry name" value="Abhydrolase_3"/>
    <property type="match status" value="1"/>
</dbReference>
<evidence type="ECO:0000259" key="4">
    <source>
        <dbReference type="Pfam" id="PF07859"/>
    </source>
</evidence>
<dbReference type="PROSITE" id="PS01174">
    <property type="entry name" value="LIPASE_GDXG_SER"/>
    <property type="match status" value="1"/>
</dbReference>
<feature type="active site" evidence="3">
    <location>
        <position position="153"/>
    </location>
</feature>
<dbReference type="PANTHER" id="PTHR48081">
    <property type="entry name" value="AB HYDROLASE SUPERFAMILY PROTEIN C4A8.06C"/>
    <property type="match status" value="1"/>
</dbReference>
<dbReference type="InterPro" id="IPR033140">
    <property type="entry name" value="Lipase_GDXG_put_SER_AS"/>
</dbReference>
<keyword evidence="2" id="KW-0378">Hydrolase</keyword>
<name>A0A927MV31_9ACTN</name>
<accession>A0A927MV31</accession>
<dbReference type="Gene3D" id="3.40.50.1820">
    <property type="entry name" value="alpha/beta hydrolase"/>
    <property type="match status" value="1"/>
</dbReference>
<dbReference type="SUPFAM" id="SSF53474">
    <property type="entry name" value="alpha/beta-Hydrolases"/>
    <property type="match status" value="1"/>
</dbReference>
<protein>
    <submittedName>
        <fullName evidence="5">Acetyl esterase/lipase</fullName>
    </submittedName>
</protein>
<sequence length="306" mass="32350">MSSKEWSELRETFAACAPKTIAATTAAVMAINPEIDLGGADRFYSLTKEPTDVTYEEVTAAGLPAIWANPLDCDTERVLVYFHGGGFVSGSKDSYRKVAAHLAKAAGVRALIPDYRLAPMNPFPAQLEDARSLYDWLLAQGYQPSKIAFAGDSAGGNIATGAALALNRDGAALPGAVVVFSPWYDMEANGPTFDSNAAVDVAISRQLVHNFAPMFLGGQSPADPLANPLYADPAGLPPLLLTCGGDETLRDSVERFAALAEQTGVEVALHVADGLPHVYQLLAGRMPEADASIAEAGKWLREKLGD</sequence>
<proteinExistence type="inferred from homology"/>
<comment type="caution">
    <text evidence="5">The sequence shown here is derived from an EMBL/GenBank/DDBJ whole genome shotgun (WGS) entry which is preliminary data.</text>
</comment>
<evidence type="ECO:0000313" key="5">
    <source>
        <dbReference type="EMBL" id="MBE1603850.1"/>
    </source>
</evidence>
<evidence type="ECO:0000256" key="2">
    <source>
        <dbReference type="ARBA" id="ARBA00022801"/>
    </source>
</evidence>
<gene>
    <name evidence="5" type="ORF">HEB94_000698</name>
</gene>
<dbReference type="InterPro" id="IPR050300">
    <property type="entry name" value="GDXG_lipolytic_enzyme"/>
</dbReference>
<dbReference type="InterPro" id="IPR029058">
    <property type="entry name" value="AB_hydrolase_fold"/>
</dbReference>